<name>A0A256ISA1_9EURY</name>
<evidence type="ECO:0000256" key="1">
    <source>
        <dbReference type="SAM" id="MobiDB-lite"/>
    </source>
</evidence>
<dbReference type="OrthoDB" id="204947at2157"/>
<feature type="compositionally biased region" description="Low complexity" evidence="1">
    <location>
        <begin position="135"/>
        <end position="148"/>
    </location>
</feature>
<feature type="domain" description="DUF7575" evidence="2">
    <location>
        <begin position="147"/>
        <end position="173"/>
    </location>
</feature>
<accession>A0A256ISA1</accession>
<keyword evidence="4" id="KW-1185">Reference proteome</keyword>
<comment type="caution">
    <text evidence="3">The sequence shown here is derived from an EMBL/GenBank/DDBJ whole genome shotgun (WGS) entry which is preliminary data.</text>
</comment>
<gene>
    <name evidence="3" type="ORF">DJ70_01575</name>
</gene>
<dbReference type="AlphaFoldDB" id="A0A256ISA1"/>
<dbReference type="EMBL" id="NHPJ01000015">
    <property type="protein sequence ID" value="OYR58987.1"/>
    <property type="molecule type" value="Genomic_DNA"/>
</dbReference>
<evidence type="ECO:0000313" key="3">
    <source>
        <dbReference type="EMBL" id="OYR58987.1"/>
    </source>
</evidence>
<sequence length="179" mass="17998">MRRRLRAPIAALLATFVPGLGHAFLGRFRRAIVWHVTVLGGAAALYSLSDAGPIDPSGSIGDVAAAVPPGVALPISVLVGLSAVDAYLVARAETTEADRAGETAVRRQAAGGNEGDGDGSVDRGAGGPPDGAGGRATTAAPAGNASAAVECPHCGRETDADLDFCQWCTEPVPWGDGEE</sequence>
<feature type="region of interest" description="Disordered" evidence="1">
    <location>
        <begin position="98"/>
        <end position="148"/>
    </location>
</feature>
<dbReference type="RefSeq" id="WP_094529552.1">
    <property type="nucleotide sequence ID" value="NZ_NHPJ01000015.1"/>
</dbReference>
<feature type="compositionally biased region" description="Gly residues" evidence="1">
    <location>
        <begin position="124"/>
        <end position="134"/>
    </location>
</feature>
<dbReference type="Pfam" id="PF24460">
    <property type="entry name" value="DUF7575"/>
    <property type="match status" value="1"/>
</dbReference>
<evidence type="ECO:0000313" key="4">
    <source>
        <dbReference type="Proteomes" id="UP000216308"/>
    </source>
</evidence>
<reference evidence="3 4" key="1">
    <citation type="journal article" date="2014" name="Front. Microbiol.">
        <title>Population and genomic analysis of the genus Halorubrum.</title>
        <authorList>
            <person name="Fullmer M.S."/>
            <person name="Soucy S.M."/>
            <person name="Swithers K.S."/>
            <person name="Makkay A.M."/>
            <person name="Wheeler R."/>
            <person name="Ventosa A."/>
            <person name="Gogarten J.P."/>
            <person name="Papke R.T."/>
        </authorList>
    </citation>
    <scope>NUCLEOTIDE SEQUENCE [LARGE SCALE GENOMIC DNA]</scope>
    <source>
        <strain evidence="3 4">Cb34</strain>
    </source>
</reference>
<dbReference type="InterPro" id="IPR055997">
    <property type="entry name" value="DUF7575"/>
</dbReference>
<evidence type="ECO:0000259" key="2">
    <source>
        <dbReference type="Pfam" id="PF24460"/>
    </source>
</evidence>
<dbReference type="Proteomes" id="UP000216308">
    <property type="component" value="Unassembled WGS sequence"/>
</dbReference>
<protein>
    <recommendedName>
        <fullName evidence="2">DUF7575 domain-containing protein</fullName>
    </recommendedName>
</protein>
<organism evidence="3 4">
    <name type="scientific">Halorubrum halodurans</name>
    <dbReference type="NCBI Taxonomy" id="1383851"/>
    <lineage>
        <taxon>Archaea</taxon>
        <taxon>Methanobacteriati</taxon>
        <taxon>Methanobacteriota</taxon>
        <taxon>Stenosarchaea group</taxon>
        <taxon>Halobacteria</taxon>
        <taxon>Halobacteriales</taxon>
        <taxon>Haloferacaceae</taxon>
        <taxon>Halorubrum</taxon>
    </lineage>
</organism>
<proteinExistence type="predicted"/>